<protein>
    <submittedName>
        <fullName evidence="1">Uncharacterized protein</fullName>
    </submittedName>
</protein>
<name>A0A0F9LEB2_9ZZZZ</name>
<comment type="caution">
    <text evidence="1">The sequence shown here is derived from an EMBL/GenBank/DDBJ whole genome shotgun (WGS) entry which is preliminary data.</text>
</comment>
<evidence type="ECO:0000313" key="1">
    <source>
        <dbReference type="EMBL" id="KKM25810.1"/>
    </source>
</evidence>
<organism evidence="1">
    <name type="scientific">marine sediment metagenome</name>
    <dbReference type="NCBI Taxonomy" id="412755"/>
    <lineage>
        <taxon>unclassified sequences</taxon>
        <taxon>metagenomes</taxon>
        <taxon>ecological metagenomes</taxon>
    </lineage>
</organism>
<accession>A0A0F9LEB2</accession>
<dbReference type="AlphaFoldDB" id="A0A0F9LEB2"/>
<sequence>IAARILRKRARCGPACMSRRAPKKKRRKKRVKRKMTDAIPDKEIIVPELIHCVNLTTGKPLQRQIVDPVFEGDGPDRRLVKPAELEDDGPWSLHRGLVIWVGNRPEWVKPLIKASRLTAFLVALYPLAPTRLIVIRGELWRPLRDTLQSDDFEIEYPYNMQVPPLFSAILEARDVAEEPATVEQPAADILPAKTGC</sequence>
<reference evidence="1" key="1">
    <citation type="journal article" date="2015" name="Nature">
        <title>Complex archaea that bridge the gap between prokaryotes and eukaryotes.</title>
        <authorList>
            <person name="Spang A."/>
            <person name="Saw J.H."/>
            <person name="Jorgensen S.L."/>
            <person name="Zaremba-Niedzwiedzka K."/>
            <person name="Martijn J."/>
            <person name="Lind A.E."/>
            <person name="van Eijk R."/>
            <person name="Schleper C."/>
            <person name="Guy L."/>
            <person name="Ettema T.J."/>
        </authorList>
    </citation>
    <scope>NUCLEOTIDE SEQUENCE</scope>
</reference>
<feature type="non-terminal residue" evidence="1">
    <location>
        <position position="1"/>
    </location>
</feature>
<dbReference type="EMBL" id="LAZR01012637">
    <property type="protein sequence ID" value="KKM25810.1"/>
    <property type="molecule type" value="Genomic_DNA"/>
</dbReference>
<gene>
    <name evidence="1" type="ORF">LCGC14_1591230</name>
</gene>
<proteinExistence type="predicted"/>